<dbReference type="Gene3D" id="2.60.120.1440">
    <property type="match status" value="1"/>
</dbReference>
<organism evidence="4 5">
    <name type="scientific">Chitinophaga chungangae</name>
    <dbReference type="NCBI Taxonomy" id="2821488"/>
    <lineage>
        <taxon>Bacteria</taxon>
        <taxon>Pseudomonadati</taxon>
        <taxon>Bacteroidota</taxon>
        <taxon>Chitinophagia</taxon>
        <taxon>Chitinophagales</taxon>
        <taxon>Chitinophagaceae</taxon>
        <taxon>Chitinophaga</taxon>
    </lineage>
</organism>
<feature type="domain" description="FecR protein" evidence="2">
    <location>
        <begin position="184"/>
        <end position="280"/>
    </location>
</feature>
<evidence type="ECO:0000259" key="3">
    <source>
        <dbReference type="Pfam" id="PF16344"/>
    </source>
</evidence>
<dbReference type="PANTHER" id="PTHR30273:SF2">
    <property type="entry name" value="PROTEIN FECR"/>
    <property type="match status" value="1"/>
</dbReference>
<dbReference type="InterPro" id="IPR032508">
    <property type="entry name" value="FecR_C"/>
</dbReference>
<dbReference type="Pfam" id="PF04773">
    <property type="entry name" value="FecR"/>
    <property type="match status" value="1"/>
</dbReference>
<comment type="caution">
    <text evidence="4">The sequence shown here is derived from an EMBL/GenBank/DDBJ whole genome shotgun (WGS) entry which is preliminary data.</text>
</comment>
<reference evidence="5" key="1">
    <citation type="submission" date="2021-03" db="EMBL/GenBank/DDBJ databases">
        <title>Assistant Professor.</title>
        <authorList>
            <person name="Huq M.A."/>
        </authorList>
    </citation>
    <scope>NUCLEOTIDE SEQUENCE [LARGE SCALE GENOMIC DNA]</scope>
    <source>
        <strain evidence="5">MAH-28</strain>
    </source>
</reference>
<dbReference type="RefSeq" id="WP_209143500.1">
    <property type="nucleotide sequence ID" value="NZ_JAGHKP010000001.1"/>
</dbReference>
<dbReference type="EMBL" id="JAGHKP010000001">
    <property type="protein sequence ID" value="MBO9151360.1"/>
    <property type="molecule type" value="Genomic_DNA"/>
</dbReference>
<evidence type="ECO:0000256" key="1">
    <source>
        <dbReference type="SAM" id="Phobius"/>
    </source>
</evidence>
<keyword evidence="5" id="KW-1185">Reference proteome</keyword>
<dbReference type="InterPro" id="IPR006860">
    <property type="entry name" value="FecR"/>
</dbReference>
<dbReference type="Gene3D" id="3.55.50.30">
    <property type="match status" value="1"/>
</dbReference>
<proteinExistence type="predicted"/>
<dbReference type="InterPro" id="IPR012373">
    <property type="entry name" value="Ferrdict_sens_TM"/>
</dbReference>
<evidence type="ECO:0000313" key="4">
    <source>
        <dbReference type="EMBL" id="MBO9151360.1"/>
    </source>
</evidence>
<sequence>MDNAQQRFQTLLRRYFDKTATPEEREEFFALVRTGQFDAELSAFVSGEWETFDLSAGTAAAGQAAGVLEHILRGGQTEAPVRRIPVLRRVWVRYAAAAALLLGVSAYLWKTQRPVQPPVAAGVRPEENFAPGHEGAVLTLADRSEVLLDSAGNGLIATQHGTEVMLQDGTLTYEGAPNEVAFNTMRTPRGRQFRLTLPDGSKVWLNAASAITYPTAFTGGERNVEIEGEAYFEVSGDAAKPFRIKTGEGAEVEVLGTRFNISAYRNDEDMRTTLVEGAVRVTSQQRSRVLAPGQQAIVTARQLKVEERADITKALAWKNGLFDFSGMPLQTVLRQLERWYDIEVEYRGAVKNIEFYGKIDRNASLNSILRVLKASGADFRQEGRKLIMLP</sequence>
<feature type="domain" description="Protein FecR C-terminal" evidence="3">
    <location>
        <begin position="322"/>
        <end position="387"/>
    </location>
</feature>
<protein>
    <submittedName>
        <fullName evidence="4">FecR domain-containing protein</fullName>
    </submittedName>
</protein>
<keyword evidence="1" id="KW-0812">Transmembrane</keyword>
<dbReference type="PANTHER" id="PTHR30273">
    <property type="entry name" value="PERIPLASMIC SIGNAL SENSOR AND SIGMA FACTOR ACTIVATOR FECR-RELATED"/>
    <property type="match status" value="1"/>
</dbReference>
<keyword evidence="1" id="KW-1133">Transmembrane helix</keyword>
<feature type="transmembrane region" description="Helical" evidence="1">
    <location>
        <begin position="91"/>
        <end position="109"/>
    </location>
</feature>
<evidence type="ECO:0000259" key="2">
    <source>
        <dbReference type="Pfam" id="PF04773"/>
    </source>
</evidence>
<name>A0ABS3YA43_9BACT</name>
<evidence type="ECO:0000313" key="5">
    <source>
        <dbReference type="Proteomes" id="UP000679126"/>
    </source>
</evidence>
<keyword evidence="1" id="KW-0472">Membrane</keyword>
<dbReference type="Pfam" id="PF16344">
    <property type="entry name" value="FecR_C"/>
    <property type="match status" value="1"/>
</dbReference>
<dbReference type="Proteomes" id="UP000679126">
    <property type="component" value="Unassembled WGS sequence"/>
</dbReference>
<gene>
    <name evidence="4" type="ORF">J7I43_04015</name>
</gene>
<accession>A0ABS3YA43</accession>